<reference evidence="2" key="1">
    <citation type="submission" date="2021-03" db="EMBL/GenBank/DDBJ databases">
        <title>Whole genome sequence of Streptomyces bomunensis MMS17-BM035.</title>
        <authorList>
            <person name="Lee J.H."/>
        </authorList>
    </citation>
    <scope>NUCLEOTIDE SEQUENCE</scope>
    <source>
        <strain evidence="2">MMS17-BM035</strain>
    </source>
</reference>
<organism evidence="2 3">
    <name type="scientific">Streptomyces montanisoli</name>
    <dbReference type="NCBI Taxonomy" id="2798581"/>
    <lineage>
        <taxon>Bacteria</taxon>
        <taxon>Bacillati</taxon>
        <taxon>Actinomycetota</taxon>
        <taxon>Actinomycetes</taxon>
        <taxon>Kitasatosporales</taxon>
        <taxon>Streptomycetaceae</taxon>
        <taxon>Streptomyces</taxon>
    </lineage>
</organism>
<protein>
    <submittedName>
        <fullName evidence="2">Uncharacterized protein</fullName>
    </submittedName>
</protein>
<feature type="region of interest" description="Disordered" evidence="1">
    <location>
        <begin position="68"/>
        <end position="92"/>
    </location>
</feature>
<keyword evidence="3" id="KW-1185">Reference proteome</keyword>
<dbReference type="EMBL" id="JAGIQL010000001">
    <property type="protein sequence ID" value="MBP0455944.1"/>
    <property type="molecule type" value="Genomic_DNA"/>
</dbReference>
<dbReference type="AlphaFoldDB" id="A0A940M701"/>
<evidence type="ECO:0000313" key="2">
    <source>
        <dbReference type="EMBL" id="MBP0455944.1"/>
    </source>
</evidence>
<evidence type="ECO:0000313" key="3">
    <source>
        <dbReference type="Proteomes" id="UP000670475"/>
    </source>
</evidence>
<accession>A0A940M701</accession>
<proteinExistence type="predicted"/>
<gene>
    <name evidence="2" type="ORF">JFN87_00295</name>
</gene>
<dbReference type="Proteomes" id="UP000670475">
    <property type="component" value="Unassembled WGS sequence"/>
</dbReference>
<evidence type="ECO:0000256" key="1">
    <source>
        <dbReference type="SAM" id="MobiDB-lite"/>
    </source>
</evidence>
<comment type="caution">
    <text evidence="2">The sequence shown here is derived from an EMBL/GenBank/DDBJ whole genome shotgun (WGS) entry which is preliminary data.</text>
</comment>
<name>A0A940M701_9ACTN</name>
<dbReference type="RefSeq" id="WP_209337728.1">
    <property type="nucleotide sequence ID" value="NZ_JAGIQL010000001.1"/>
</dbReference>
<sequence length="92" mass="9933">MAKHPDKQVAASRNWPLDMREGPGLEPSTCGAVSAMARAGQSSERAPLMYQYSVMERQQKVAAELDQLVQRQRKATPGKPGEASGTDPAHDA</sequence>
<feature type="region of interest" description="Disordered" evidence="1">
    <location>
        <begin position="1"/>
        <end position="28"/>
    </location>
</feature>